<dbReference type="InterPro" id="IPR050952">
    <property type="entry name" value="TRIM-NHL_E3_ligases"/>
</dbReference>
<dbReference type="InterPro" id="IPR011042">
    <property type="entry name" value="6-blade_b-propeller_TolB-like"/>
</dbReference>
<dbReference type="EMBL" id="JAKMXF010000011">
    <property type="protein sequence ID" value="KAI6661516.1"/>
    <property type="molecule type" value="Genomic_DNA"/>
</dbReference>
<protein>
    <submittedName>
        <fullName evidence="2">RING finger protein nhl-1</fullName>
    </submittedName>
</protein>
<comment type="caution">
    <text evidence="2">The sequence shown here is derived from an EMBL/GenBank/DDBJ whole genome shotgun (WGS) entry which is preliminary data.</text>
</comment>
<dbReference type="PANTHER" id="PTHR24104">
    <property type="entry name" value="E3 UBIQUITIN-PROTEIN LIGASE NHLRC1-RELATED"/>
    <property type="match status" value="1"/>
</dbReference>
<dbReference type="GO" id="GO:0043161">
    <property type="term" value="P:proteasome-mediated ubiquitin-dependent protein catabolic process"/>
    <property type="evidence" value="ECO:0007669"/>
    <property type="project" value="TreeGrafter"/>
</dbReference>
<organism evidence="2 3">
    <name type="scientific">Oopsacas minuta</name>
    <dbReference type="NCBI Taxonomy" id="111878"/>
    <lineage>
        <taxon>Eukaryota</taxon>
        <taxon>Metazoa</taxon>
        <taxon>Porifera</taxon>
        <taxon>Hexactinellida</taxon>
        <taxon>Hexasterophora</taxon>
        <taxon>Lyssacinosida</taxon>
        <taxon>Leucopsacidae</taxon>
        <taxon>Oopsacas</taxon>
    </lineage>
</organism>
<keyword evidence="3" id="KW-1185">Reference proteome</keyword>
<sequence length="320" mass="36363">MSAAVPFFRLFVTTVFINASSLMTSFLKQDIIEMANLDFPPISSPHYSQFIPRIVHDGKLGNNASTSKCLALSLHPETGNIFRAESSGRVCIFSPALEFITYFCHTEMIHPFGIVIIKDHIYITDCRKHGLLCFVEDSGFCKVMYTVGEGEDGSKLNNLRQLAISCCGEIYVIERINLRIIVFSCDELKYIRSFKCPSIPFDIKLNESEVFVLTIRSSHMIHVFSKLGALLRSIIPREEGGICPLSFYIDSFNNLLVCDRSSKRIKMFSRQGQILHYLQLPDVKEREGRSIYPFGITMNDFIVITGSPADFHDKYLKDDH</sequence>
<dbReference type="PANTHER" id="PTHR24104:SF25">
    <property type="entry name" value="PROTEIN LIN-41"/>
    <property type="match status" value="1"/>
</dbReference>
<name>A0AAV7KKQ4_9METZ</name>
<proteinExistence type="predicted"/>
<gene>
    <name evidence="2" type="ORF">LOD99_13389</name>
</gene>
<evidence type="ECO:0000313" key="2">
    <source>
        <dbReference type="EMBL" id="KAI6661516.1"/>
    </source>
</evidence>
<reference evidence="2 3" key="1">
    <citation type="journal article" date="2023" name="BMC Biol.">
        <title>The compact genome of the sponge Oopsacas minuta (Hexactinellida) is lacking key metazoan core genes.</title>
        <authorList>
            <person name="Santini S."/>
            <person name="Schenkelaars Q."/>
            <person name="Jourda C."/>
            <person name="Duchesne M."/>
            <person name="Belahbib H."/>
            <person name="Rocher C."/>
            <person name="Selva M."/>
            <person name="Riesgo A."/>
            <person name="Vervoort M."/>
            <person name="Leys S.P."/>
            <person name="Kodjabachian L."/>
            <person name="Le Bivic A."/>
            <person name="Borchiellini C."/>
            <person name="Claverie J.M."/>
            <person name="Renard E."/>
        </authorList>
    </citation>
    <scope>NUCLEOTIDE SEQUENCE [LARGE SCALE GENOMIC DNA]</scope>
    <source>
        <strain evidence="2">SPO-2</strain>
    </source>
</reference>
<evidence type="ECO:0000256" key="1">
    <source>
        <dbReference type="SAM" id="SignalP"/>
    </source>
</evidence>
<dbReference type="AlphaFoldDB" id="A0AAV7KKQ4"/>
<keyword evidence="1" id="KW-0732">Signal</keyword>
<feature type="chain" id="PRO_5044012183" evidence="1">
    <location>
        <begin position="20"/>
        <end position="320"/>
    </location>
</feature>
<evidence type="ECO:0000313" key="3">
    <source>
        <dbReference type="Proteomes" id="UP001165289"/>
    </source>
</evidence>
<feature type="signal peptide" evidence="1">
    <location>
        <begin position="1"/>
        <end position="19"/>
    </location>
</feature>
<dbReference type="GO" id="GO:0000209">
    <property type="term" value="P:protein polyubiquitination"/>
    <property type="evidence" value="ECO:0007669"/>
    <property type="project" value="TreeGrafter"/>
</dbReference>
<dbReference type="GO" id="GO:0008270">
    <property type="term" value="F:zinc ion binding"/>
    <property type="evidence" value="ECO:0007669"/>
    <property type="project" value="UniProtKB-KW"/>
</dbReference>
<dbReference type="SUPFAM" id="SSF63829">
    <property type="entry name" value="Calcium-dependent phosphotriesterase"/>
    <property type="match status" value="1"/>
</dbReference>
<dbReference type="Proteomes" id="UP001165289">
    <property type="component" value="Unassembled WGS sequence"/>
</dbReference>
<dbReference type="GO" id="GO:0061630">
    <property type="term" value="F:ubiquitin protein ligase activity"/>
    <property type="evidence" value="ECO:0007669"/>
    <property type="project" value="TreeGrafter"/>
</dbReference>
<dbReference type="Gene3D" id="2.120.10.30">
    <property type="entry name" value="TolB, C-terminal domain"/>
    <property type="match status" value="1"/>
</dbReference>
<accession>A0AAV7KKQ4</accession>